<reference evidence="3 4" key="2">
    <citation type="submission" date="2015-09" db="EMBL/GenBank/DDBJ databases">
        <title>Heavy metals and arsenic resistance mechanisms in polyextremophilic archaea of the family Ferroplasmaceae.</title>
        <authorList>
            <person name="Bulaev A.G."/>
            <person name="Kanygina A.V."/>
        </authorList>
    </citation>
    <scope>NUCLEOTIDE SEQUENCE [LARGE SCALE GENOMIC DNA]</scope>
    <source>
        <strain evidence="3 4">VT</strain>
    </source>
</reference>
<dbReference type="EMBL" id="LJCQ01000202">
    <property type="protein sequence ID" value="KPV46654.1"/>
    <property type="molecule type" value="Genomic_DNA"/>
</dbReference>
<dbReference type="GeneID" id="84222630"/>
<keyword evidence="4" id="KW-1185">Reference proteome</keyword>
<evidence type="ECO:0000256" key="1">
    <source>
        <dbReference type="SAM" id="Coils"/>
    </source>
</evidence>
<organism evidence="3 4">
    <name type="scientific">Acidiplasma aeolicum</name>
    <dbReference type="NCBI Taxonomy" id="507754"/>
    <lineage>
        <taxon>Archaea</taxon>
        <taxon>Methanobacteriati</taxon>
        <taxon>Thermoplasmatota</taxon>
        <taxon>Thermoplasmata</taxon>
        <taxon>Thermoplasmatales</taxon>
        <taxon>Ferroplasmaceae</taxon>
        <taxon>Acidiplasma</taxon>
    </lineage>
</organism>
<dbReference type="AlphaFoldDB" id="A0A0Q0RLB2"/>
<evidence type="ECO:0000313" key="5">
    <source>
        <dbReference type="Proteomes" id="UP000050515"/>
    </source>
</evidence>
<evidence type="ECO:0000313" key="3">
    <source>
        <dbReference type="EMBL" id="KQB36343.1"/>
    </source>
</evidence>
<dbReference type="EMBL" id="LKBG01000023">
    <property type="protein sequence ID" value="KQB36343.1"/>
    <property type="molecule type" value="Genomic_DNA"/>
</dbReference>
<name>A0A0Q0RLB2_9ARCH</name>
<evidence type="ECO:0000313" key="4">
    <source>
        <dbReference type="Proteomes" id="UP000050320"/>
    </source>
</evidence>
<evidence type="ECO:0000313" key="2">
    <source>
        <dbReference type="EMBL" id="KPV46654.1"/>
    </source>
</evidence>
<comment type="caution">
    <text evidence="3">The sequence shown here is derived from an EMBL/GenBank/DDBJ whole genome shotgun (WGS) entry which is preliminary data.</text>
</comment>
<sequence>MEDIKSIEEQMEKTLEDYRSKIESIVNSEYEKLNTKTLNNQDDENVSGALTMMESINIDILHILRDLDDLIYYLNEIKKL</sequence>
<accession>A0A0Q0RLB2</accession>
<dbReference type="PATRIC" id="fig|507754.4.peg.1524"/>
<proteinExistence type="predicted"/>
<dbReference type="RefSeq" id="WP_048101392.1">
    <property type="nucleotide sequence ID" value="NZ_JBBYJF010000012.1"/>
</dbReference>
<keyword evidence="1" id="KW-0175">Coiled coil</keyword>
<dbReference type="Proteomes" id="UP000050320">
    <property type="component" value="Unassembled WGS sequence"/>
</dbReference>
<feature type="coiled-coil region" evidence="1">
    <location>
        <begin position="1"/>
        <end position="28"/>
    </location>
</feature>
<gene>
    <name evidence="3" type="ORF">AOG54_02150</name>
    <name evidence="2" type="ORF">SE19_04560</name>
</gene>
<reference evidence="2 5" key="1">
    <citation type="submission" date="2015-09" db="EMBL/GenBank/DDBJ databases">
        <title>Draft genome sequence of Acidiplasma aeolicum DSM 18409.</title>
        <authorList>
            <person name="Hemp J."/>
        </authorList>
    </citation>
    <scope>NUCLEOTIDE SEQUENCE [LARGE SCALE GENOMIC DNA]</scope>
    <source>
        <strain evidence="2 5">V</strain>
    </source>
</reference>
<protein>
    <submittedName>
        <fullName evidence="3">Uncharacterized protein</fullName>
    </submittedName>
</protein>
<dbReference type="Proteomes" id="UP000050515">
    <property type="component" value="Unassembled WGS sequence"/>
</dbReference>